<dbReference type="Proteomes" id="UP000036987">
    <property type="component" value="Unassembled WGS sequence"/>
</dbReference>
<protein>
    <submittedName>
        <fullName evidence="2">Thiol-disulfide oxidoreductase DCC</fullName>
    </submittedName>
</protein>
<evidence type="ECO:0000313" key="2">
    <source>
        <dbReference type="EMBL" id="KMZ71521.1"/>
    </source>
</evidence>
<feature type="compositionally biased region" description="Polar residues" evidence="1">
    <location>
        <begin position="20"/>
        <end position="32"/>
    </location>
</feature>
<dbReference type="EMBL" id="LFYR01000671">
    <property type="protein sequence ID" value="KMZ71521.1"/>
    <property type="molecule type" value="Genomic_DNA"/>
</dbReference>
<keyword evidence="3" id="KW-1185">Reference proteome</keyword>
<gene>
    <name evidence="2" type="ORF">ZOSMA_17G00760</name>
</gene>
<dbReference type="InterPro" id="IPR007263">
    <property type="entry name" value="DCC1-like"/>
</dbReference>
<dbReference type="InterPro" id="IPR052927">
    <property type="entry name" value="DCC_oxidoreductase"/>
</dbReference>
<sequence>MTSSRIIFAQPLVWTDLGTDNRNRQVTRPTNCKKNGGGGSSNDATEDWVEATSEFFRDDVEARRPIMLFDGVCNLCNGGVRFVMNNDSSKRMRFVPLQSESGKNLLRRSGRSPEDISSVVLVEKNRSYIKSEAVVKIMEYMDLPFPQLAVFIVFIPMFLRDLAYDNIANNRYSVFGRTDTCEIEKNM</sequence>
<evidence type="ECO:0000313" key="3">
    <source>
        <dbReference type="Proteomes" id="UP000036987"/>
    </source>
</evidence>
<accession>A0A0K9PRB5</accession>
<comment type="caution">
    <text evidence="2">The sequence shown here is derived from an EMBL/GenBank/DDBJ whole genome shotgun (WGS) entry which is preliminary data.</text>
</comment>
<dbReference type="PANTHER" id="PTHR33639:SF2">
    <property type="entry name" value="DUF393 DOMAIN-CONTAINING PROTEIN"/>
    <property type="match status" value="1"/>
</dbReference>
<dbReference type="OMA" id="ARNRYKW"/>
<dbReference type="OrthoDB" id="410458at2759"/>
<dbReference type="PANTHER" id="PTHR33639">
    <property type="entry name" value="THIOL-DISULFIDE OXIDOREDUCTASE DCC"/>
    <property type="match status" value="1"/>
</dbReference>
<reference evidence="3" key="1">
    <citation type="journal article" date="2016" name="Nature">
        <title>The genome of the seagrass Zostera marina reveals angiosperm adaptation to the sea.</title>
        <authorList>
            <person name="Olsen J.L."/>
            <person name="Rouze P."/>
            <person name="Verhelst B."/>
            <person name="Lin Y.-C."/>
            <person name="Bayer T."/>
            <person name="Collen J."/>
            <person name="Dattolo E."/>
            <person name="De Paoli E."/>
            <person name="Dittami S."/>
            <person name="Maumus F."/>
            <person name="Michel G."/>
            <person name="Kersting A."/>
            <person name="Lauritano C."/>
            <person name="Lohaus R."/>
            <person name="Toepel M."/>
            <person name="Tonon T."/>
            <person name="Vanneste K."/>
            <person name="Amirebrahimi M."/>
            <person name="Brakel J."/>
            <person name="Bostroem C."/>
            <person name="Chovatia M."/>
            <person name="Grimwood J."/>
            <person name="Jenkins J.W."/>
            <person name="Jueterbock A."/>
            <person name="Mraz A."/>
            <person name="Stam W.T."/>
            <person name="Tice H."/>
            <person name="Bornberg-Bauer E."/>
            <person name="Green P.J."/>
            <person name="Pearson G.A."/>
            <person name="Procaccini G."/>
            <person name="Duarte C.M."/>
            <person name="Schmutz J."/>
            <person name="Reusch T.B.H."/>
            <person name="Van de Peer Y."/>
        </authorList>
    </citation>
    <scope>NUCLEOTIDE SEQUENCE [LARGE SCALE GENOMIC DNA]</scope>
    <source>
        <strain evidence="3">cv. Finnish</strain>
    </source>
</reference>
<organism evidence="2 3">
    <name type="scientific">Zostera marina</name>
    <name type="common">Eelgrass</name>
    <dbReference type="NCBI Taxonomy" id="29655"/>
    <lineage>
        <taxon>Eukaryota</taxon>
        <taxon>Viridiplantae</taxon>
        <taxon>Streptophyta</taxon>
        <taxon>Embryophyta</taxon>
        <taxon>Tracheophyta</taxon>
        <taxon>Spermatophyta</taxon>
        <taxon>Magnoliopsida</taxon>
        <taxon>Liliopsida</taxon>
        <taxon>Zosteraceae</taxon>
        <taxon>Zostera</taxon>
    </lineage>
</organism>
<dbReference type="STRING" id="29655.A0A0K9PRB5"/>
<feature type="region of interest" description="Disordered" evidence="1">
    <location>
        <begin position="20"/>
        <end position="44"/>
    </location>
</feature>
<name>A0A0K9PRB5_ZOSMR</name>
<proteinExistence type="predicted"/>
<dbReference type="GO" id="GO:0015035">
    <property type="term" value="F:protein-disulfide reductase activity"/>
    <property type="evidence" value="ECO:0007669"/>
    <property type="project" value="InterPro"/>
</dbReference>
<dbReference type="Pfam" id="PF04134">
    <property type="entry name" value="DCC1-like"/>
    <property type="match status" value="1"/>
</dbReference>
<evidence type="ECO:0000256" key="1">
    <source>
        <dbReference type="SAM" id="MobiDB-lite"/>
    </source>
</evidence>
<dbReference type="AlphaFoldDB" id="A0A0K9PRB5"/>